<dbReference type="InParanoid" id="G2XTP0"/>
<dbReference type="Proteomes" id="UP000008177">
    <property type="component" value="Unplaced contigs"/>
</dbReference>
<protein>
    <submittedName>
        <fullName evidence="1">Uncharacterized protein</fullName>
    </submittedName>
</protein>
<name>G2XTP0_BOTF4</name>
<accession>G2XTP0</accession>
<sequence length="79" mass="8746">MKETANFKTKFGRFFGEPHLRNFAARLQQTAFSSQGEETPVLAFGTCMSIACDMCLNGRQTFCTDCARSFPNCPSGAHQ</sequence>
<proteinExistence type="predicted"/>
<dbReference type="HOGENOM" id="CLU_2605744_0_0_1"/>
<organism evidence="1 2">
    <name type="scientific">Botryotinia fuckeliana (strain T4)</name>
    <name type="common">Noble rot fungus</name>
    <name type="synonym">Botrytis cinerea</name>
    <dbReference type="NCBI Taxonomy" id="999810"/>
    <lineage>
        <taxon>Eukaryota</taxon>
        <taxon>Fungi</taxon>
        <taxon>Dikarya</taxon>
        <taxon>Ascomycota</taxon>
        <taxon>Pezizomycotina</taxon>
        <taxon>Leotiomycetes</taxon>
        <taxon>Helotiales</taxon>
        <taxon>Sclerotiniaceae</taxon>
        <taxon>Botrytis</taxon>
    </lineage>
</organism>
<evidence type="ECO:0000313" key="2">
    <source>
        <dbReference type="Proteomes" id="UP000008177"/>
    </source>
</evidence>
<dbReference type="EMBL" id="FQ790266">
    <property type="protein sequence ID" value="CCD33908.1"/>
    <property type="molecule type" value="Genomic_DNA"/>
</dbReference>
<dbReference type="AlphaFoldDB" id="G2XTP0"/>
<gene>
    <name evidence="1" type="ORF">BofuT4_uP063060.1</name>
</gene>
<evidence type="ECO:0000313" key="1">
    <source>
        <dbReference type="EMBL" id="CCD33908.1"/>
    </source>
</evidence>
<reference evidence="2" key="1">
    <citation type="journal article" date="2011" name="PLoS Genet.">
        <title>Genomic analysis of the necrotrophic fungal pathogens Sclerotinia sclerotiorum and Botrytis cinerea.</title>
        <authorList>
            <person name="Amselem J."/>
            <person name="Cuomo C.A."/>
            <person name="van Kan J.A."/>
            <person name="Viaud M."/>
            <person name="Benito E.P."/>
            <person name="Couloux A."/>
            <person name="Coutinho P.M."/>
            <person name="de Vries R.P."/>
            <person name="Dyer P.S."/>
            <person name="Fillinger S."/>
            <person name="Fournier E."/>
            <person name="Gout L."/>
            <person name="Hahn M."/>
            <person name="Kohn L."/>
            <person name="Lapalu N."/>
            <person name="Plummer K.M."/>
            <person name="Pradier J.M."/>
            <person name="Quevillon E."/>
            <person name="Sharon A."/>
            <person name="Simon A."/>
            <person name="ten Have A."/>
            <person name="Tudzynski B."/>
            <person name="Tudzynski P."/>
            <person name="Wincker P."/>
            <person name="Andrew M."/>
            <person name="Anthouard V."/>
            <person name="Beever R.E."/>
            <person name="Beffa R."/>
            <person name="Benoit I."/>
            <person name="Bouzid O."/>
            <person name="Brault B."/>
            <person name="Chen Z."/>
            <person name="Choquer M."/>
            <person name="Collemare J."/>
            <person name="Cotton P."/>
            <person name="Danchin E.G."/>
            <person name="Da Silva C."/>
            <person name="Gautier A."/>
            <person name="Giraud C."/>
            <person name="Giraud T."/>
            <person name="Gonzalez C."/>
            <person name="Grossetete S."/>
            <person name="Guldener U."/>
            <person name="Henrissat B."/>
            <person name="Howlett B.J."/>
            <person name="Kodira C."/>
            <person name="Kretschmer M."/>
            <person name="Lappartient A."/>
            <person name="Leroch M."/>
            <person name="Levis C."/>
            <person name="Mauceli E."/>
            <person name="Neuveglise C."/>
            <person name="Oeser B."/>
            <person name="Pearson M."/>
            <person name="Poulain J."/>
            <person name="Poussereau N."/>
            <person name="Quesneville H."/>
            <person name="Rascle C."/>
            <person name="Schumacher J."/>
            <person name="Segurens B."/>
            <person name="Sexton A."/>
            <person name="Silva E."/>
            <person name="Sirven C."/>
            <person name="Soanes D.M."/>
            <person name="Talbot N.J."/>
            <person name="Templeton M."/>
            <person name="Yandava C."/>
            <person name="Yarden O."/>
            <person name="Zeng Q."/>
            <person name="Rollins J.A."/>
            <person name="Lebrun M.H."/>
            <person name="Dickman M."/>
        </authorList>
    </citation>
    <scope>NUCLEOTIDE SEQUENCE [LARGE SCALE GENOMIC DNA]</scope>
    <source>
        <strain evidence="2">T4</strain>
    </source>
</reference>